<dbReference type="CDD" id="cd22533">
    <property type="entry name" value="KH-II_YlqC-like"/>
    <property type="match status" value="1"/>
</dbReference>
<gene>
    <name evidence="3" type="primary">khpA</name>
    <name evidence="4" type="ORF">LEP1GSC179_1041</name>
</gene>
<dbReference type="HAMAP" id="MF_00088">
    <property type="entry name" value="KhpA"/>
    <property type="match status" value="1"/>
</dbReference>
<dbReference type="GO" id="GO:0008360">
    <property type="term" value="P:regulation of cell shape"/>
    <property type="evidence" value="ECO:0007669"/>
    <property type="project" value="UniProtKB-KW"/>
</dbReference>
<evidence type="ECO:0000256" key="3">
    <source>
        <dbReference type="HAMAP-Rule" id="MF_00088"/>
    </source>
</evidence>
<comment type="subcellular location">
    <subcellularLocation>
        <location evidence="3">Cytoplasm</location>
    </subcellularLocation>
</comment>
<dbReference type="GO" id="GO:0003723">
    <property type="term" value="F:RNA binding"/>
    <property type="evidence" value="ECO:0007669"/>
    <property type="project" value="UniProtKB-UniRule"/>
</dbReference>
<evidence type="ECO:0000313" key="4">
    <source>
        <dbReference type="EMBL" id="EKO35392.1"/>
    </source>
</evidence>
<name>A0A0E2BKA3_9LEPT</name>
<dbReference type="Gene3D" id="3.30.300.20">
    <property type="match status" value="1"/>
</dbReference>
<comment type="subunit">
    <text evidence="3">Forms a complex with KhpB.</text>
</comment>
<dbReference type="Pfam" id="PF13083">
    <property type="entry name" value="KH_KhpA-B"/>
    <property type="match status" value="1"/>
</dbReference>
<dbReference type="EMBL" id="AHON02000013">
    <property type="protein sequence ID" value="EKO35392.1"/>
    <property type="molecule type" value="Genomic_DNA"/>
</dbReference>
<dbReference type="GO" id="GO:0071555">
    <property type="term" value="P:cell wall organization"/>
    <property type="evidence" value="ECO:0007669"/>
    <property type="project" value="UniProtKB-KW"/>
</dbReference>
<keyword evidence="3" id="KW-0961">Cell wall biogenesis/degradation</keyword>
<comment type="caution">
    <text evidence="4">The sequence shown here is derived from an EMBL/GenBank/DDBJ whole genome shotgun (WGS) entry which is preliminary data.</text>
</comment>
<keyword evidence="5" id="KW-1185">Reference proteome</keyword>
<proteinExistence type="inferred from homology"/>
<keyword evidence="3" id="KW-0143">Chaperone</keyword>
<reference evidence="4" key="1">
    <citation type="submission" date="2012-10" db="EMBL/GenBank/DDBJ databases">
        <authorList>
            <person name="Harkins D.M."/>
            <person name="Durkin A.S."/>
            <person name="Brinkac L.M."/>
            <person name="Haft D.H."/>
            <person name="Selengut J.D."/>
            <person name="Sanka R."/>
            <person name="DePew J."/>
            <person name="Purushe J."/>
            <person name="Matthias M.A."/>
            <person name="Vinetz J.M."/>
            <person name="Sutton G.G."/>
            <person name="Nierman W.C."/>
            <person name="Fouts D.E."/>
        </authorList>
    </citation>
    <scope>NUCLEOTIDE SEQUENCE [LARGE SCALE GENOMIC DNA]</scope>
    <source>
        <strain evidence="4">MOR084</strain>
    </source>
</reference>
<dbReference type="Proteomes" id="UP000006329">
    <property type="component" value="Unassembled WGS sequence"/>
</dbReference>
<accession>A0A0E2BKA3</accession>
<dbReference type="PANTHER" id="PTHR34654">
    <property type="entry name" value="UPF0109 PROTEIN SCO5592"/>
    <property type="match status" value="1"/>
</dbReference>
<evidence type="ECO:0000256" key="1">
    <source>
        <dbReference type="ARBA" id="ARBA00022490"/>
    </source>
</evidence>
<dbReference type="InterPro" id="IPR015946">
    <property type="entry name" value="KH_dom-like_a/b"/>
</dbReference>
<keyword evidence="2 3" id="KW-0694">RNA-binding</keyword>
<dbReference type="PROSITE" id="PS50084">
    <property type="entry name" value="KH_TYPE_1"/>
    <property type="match status" value="1"/>
</dbReference>
<comment type="function">
    <text evidence="3">A probable RNA chaperone. Forms a complex with KhpB which binds to cellular RNA and controls its expression. Plays a role in peptidoglycan (PG) homeostasis and cell length regulation.</text>
</comment>
<evidence type="ECO:0000313" key="5">
    <source>
        <dbReference type="Proteomes" id="UP000006329"/>
    </source>
</evidence>
<protein>
    <recommendedName>
        <fullName evidence="3">RNA-binding protein KhpA</fullName>
    </recommendedName>
    <alternativeName>
        <fullName evidence="3">KH-domain protein A</fullName>
    </alternativeName>
</protein>
<dbReference type="RefSeq" id="WP_004460658.1">
    <property type="nucleotide sequence ID" value="NZ_AHON02000013.1"/>
</dbReference>
<dbReference type="GO" id="GO:0005737">
    <property type="term" value="C:cytoplasm"/>
    <property type="evidence" value="ECO:0007669"/>
    <property type="project" value="UniProtKB-SubCell"/>
</dbReference>
<keyword evidence="1 3" id="KW-0963">Cytoplasm</keyword>
<organism evidence="4 5">
    <name type="scientific">Leptospira santarosai str. MOR084</name>
    <dbReference type="NCBI Taxonomy" id="1049984"/>
    <lineage>
        <taxon>Bacteria</taxon>
        <taxon>Pseudomonadati</taxon>
        <taxon>Spirochaetota</taxon>
        <taxon>Spirochaetia</taxon>
        <taxon>Leptospirales</taxon>
        <taxon>Leptospiraceae</taxon>
        <taxon>Leptospira</taxon>
    </lineage>
</organism>
<comment type="similarity">
    <text evidence="3">Belongs to the KhpA RNA-binding protein family.</text>
</comment>
<dbReference type="GeneID" id="29739843"/>
<evidence type="ECO:0000256" key="2">
    <source>
        <dbReference type="ARBA" id="ARBA00022884"/>
    </source>
</evidence>
<sequence length="76" mass="8425">MEELLKYIVASLVEFPEEIAIREIEGEEQNIIELRVSPKDVGKVIGKNGRIAKSLRAILMAASVKAGKNFSLEIID</sequence>
<dbReference type="PANTHER" id="PTHR34654:SF1">
    <property type="entry name" value="RNA-BINDING PROTEIN KHPA"/>
    <property type="match status" value="1"/>
</dbReference>
<dbReference type="InterPro" id="IPR009019">
    <property type="entry name" value="KH_sf_prok-type"/>
</dbReference>
<dbReference type="SUPFAM" id="SSF54814">
    <property type="entry name" value="Prokaryotic type KH domain (KH-domain type II)"/>
    <property type="match status" value="1"/>
</dbReference>
<dbReference type="AlphaFoldDB" id="A0A0E2BKA3"/>
<dbReference type="InterPro" id="IPR020627">
    <property type="entry name" value="KhpA"/>
</dbReference>
<keyword evidence="3" id="KW-0133">Cell shape</keyword>
<dbReference type="GO" id="GO:0009252">
    <property type="term" value="P:peptidoglycan biosynthetic process"/>
    <property type="evidence" value="ECO:0007669"/>
    <property type="project" value="UniProtKB-UniRule"/>
</dbReference>